<evidence type="ECO:0000313" key="1">
    <source>
        <dbReference type="EMBL" id="KAI8034547.1"/>
    </source>
</evidence>
<proteinExistence type="predicted"/>
<reference evidence="1" key="1">
    <citation type="journal article" date="2023" name="Genome Biol. Evol.">
        <title>Long-read-based Genome Assembly of Drosophila gunungcola Reveals Fewer Chemosensory Genes in Flower-breeding Species.</title>
        <authorList>
            <person name="Negi A."/>
            <person name="Liao B.Y."/>
            <person name="Yeh S.D."/>
        </authorList>
    </citation>
    <scope>NUCLEOTIDE SEQUENCE</scope>
    <source>
        <strain evidence="1">Sukarami</strain>
    </source>
</reference>
<dbReference type="AlphaFoldDB" id="A0A9Q0BJ94"/>
<accession>A0A9Q0BJ94</accession>
<keyword evidence="2" id="KW-1185">Reference proteome</keyword>
<dbReference type="Proteomes" id="UP001059596">
    <property type="component" value="Unassembled WGS sequence"/>
</dbReference>
<organism evidence="1 2">
    <name type="scientific">Drosophila gunungcola</name>
    <name type="common">fruit fly</name>
    <dbReference type="NCBI Taxonomy" id="103775"/>
    <lineage>
        <taxon>Eukaryota</taxon>
        <taxon>Metazoa</taxon>
        <taxon>Ecdysozoa</taxon>
        <taxon>Arthropoda</taxon>
        <taxon>Hexapoda</taxon>
        <taxon>Insecta</taxon>
        <taxon>Pterygota</taxon>
        <taxon>Neoptera</taxon>
        <taxon>Endopterygota</taxon>
        <taxon>Diptera</taxon>
        <taxon>Brachycera</taxon>
        <taxon>Muscomorpha</taxon>
        <taxon>Ephydroidea</taxon>
        <taxon>Drosophilidae</taxon>
        <taxon>Drosophila</taxon>
        <taxon>Sophophora</taxon>
    </lineage>
</organism>
<sequence>MLKFLKKELKPNQNENNDCSCNIISLANFFFKGNPSFKEISICPSGCSSRITEQHVALGGSKCRQGNCNSFNTNSIHEIGNIIMIGVDTDFPMEISTIPTTFKSPKNGDIYALMGFVDFVGPPVTTRNTNLICHYRAFFRKKAHWTVYDDLQKKTI</sequence>
<evidence type="ECO:0000313" key="2">
    <source>
        <dbReference type="Proteomes" id="UP001059596"/>
    </source>
</evidence>
<comment type="caution">
    <text evidence="1">The sequence shown here is derived from an EMBL/GenBank/DDBJ whole genome shotgun (WGS) entry which is preliminary data.</text>
</comment>
<gene>
    <name evidence="1" type="ORF">M5D96_012676</name>
</gene>
<protein>
    <submittedName>
        <fullName evidence="1">Uncharacterized protein</fullName>
    </submittedName>
</protein>
<dbReference type="EMBL" id="JAMKOV010000069">
    <property type="protein sequence ID" value="KAI8034547.1"/>
    <property type="molecule type" value="Genomic_DNA"/>
</dbReference>
<name>A0A9Q0BJ94_9MUSC</name>